<dbReference type="PANTHER" id="PTHR42751:SF1">
    <property type="entry name" value="CATION_PROTON ANTIPORTER YBAL-RELATED"/>
    <property type="match status" value="1"/>
</dbReference>
<feature type="transmembrane region" description="Helical" evidence="9">
    <location>
        <begin position="273"/>
        <end position="293"/>
    </location>
</feature>
<evidence type="ECO:0000256" key="4">
    <source>
        <dbReference type="ARBA" id="ARBA00022449"/>
    </source>
</evidence>
<feature type="transmembrane region" description="Helical" evidence="9">
    <location>
        <begin position="77"/>
        <end position="100"/>
    </location>
</feature>
<keyword evidence="8 9" id="KW-0472">Membrane</keyword>
<evidence type="ECO:0000256" key="9">
    <source>
        <dbReference type="SAM" id="Phobius"/>
    </source>
</evidence>
<evidence type="ECO:0000313" key="12">
    <source>
        <dbReference type="Proteomes" id="UP000838100"/>
    </source>
</evidence>
<dbReference type="Proteomes" id="UP000838100">
    <property type="component" value="Unassembled WGS sequence"/>
</dbReference>
<dbReference type="InterPro" id="IPR006153">
    <property type="entry name" value="Cation/H_exchanger_TM"/>
</dbReference>
<feature type="transmembrane region" description="Helical" evidence="9">
    <location>
        <begin position="305"/>
        <end position="327"/>
    </location>
</feature>
<proteinExistence type="inferred from homology"/>
<evidence type="ECO:0000256" key="2">
    <source>
        <dbReference type="ARBA" id="ARBA00005551"/>
    </source>
</evidence>
<evidence type="ECO:0000256" key="1">
    <source>
        <dbReference type="ARBA" id="ARBA00004141"/>
    </source>
</evidence>
<reference evidence="11" key="1">
    <citation type="submission" date="2021-12" db="EMBL/GenBank/DDBJ databases">
        <authorList>
            <person name="Rodrigo-Torres L."/>
            <person name="Arahal R. D."/>
            <person name="Lucena T."/>
        </authorList>
    </citation>
    <scope>NUCLEOTIDE SEQUENCE</scope>
    <source>
        <strain evidence="11">CECT 8267</strain>
    </source>
</reference>
<dbReference type="InterPro" id="IPR038770">
    <property type="entry name" value="Na+/solute_symporter_sf"/>
</dbReference>
<feature type="domain" description="RCK N-terminal" evidence="10">
    <location>
        <begin position="387"/>
        <end position="505"/>
    </location>
</feature>
<feature type="transmembrane region" description="Helical" evidence="9">
    <location>
        <begin position="333"/>
        <end position="353"/>
    </location>
</feature>
<dbReference type="Pfam" id="PF00999">
    <property type="entry name" value="Na_H_Exchanger"/>
    <property type="match status" value="1"/>
</dbReference>
<keyword evidence="7" id="KW-0406">Ion transport</keyword>
<feature type="transmembrane region" description="Helical" evidence="9">
    <location>
        <begin position="143"/>
        <end position="163"/>
    </location>
</feature>
<evidence type="ECO:0000256" key="6">
    <source>
        <dbReference type="ARBA" id="ARBA00022989"/>
    </source>
</evidence>
<keyword evidence="6 9" id="KW-1133">Transmembrane helix</keyword>
<keyword evidence="5 9" id="KW-0812">Transmembrane</keyword>
<keyword evidence="3" id="KW-0813">Transport</keyword>
<organism evidence="11 12">
    <name type="scientific">Sinobacterium norvegicum</name>
    <dbReference type="NCBI Taxonomy" id="1641715"/>
    <lineage>
        <taxon>Bacteria</taxon>
        <taxon>Pseudomonadati</taxon>
        <taxon>Pseudomonadota</taxon>
        <taxon>Gammaproteobacteria</taxon>
        <taxon>Cellvibrionales</taxon>
        <taxon>Spongiibacteraceae</taxon>
        <taxon>Sinobacterium</taxon>
    </lineage>
</organism>
<evidence type="ECO:0000313" key="11">
    <source>
        <dbReference type="EMBL" id="CAH0992428.1"/>
    </source>
</evidence>
<dbReference type="Gene3D" id="1.20.1530.20">
    <property type="match status" value="1"/>
</dbReference>
<dbReference type="Pfam" id="PF02254">
    <property type="entry name" value="TrkA_N"/>
    <property type="match status" value="1"/>
</dbReference>
<protein>
    <submittedName>
        <fullName evidence="11">Cation/proton antiporter YbaL</fullName>
    </submittedName>
</protein>
<evidence type="ECO:0000259" key="10">
    <source>
        <dbReference type="PROSITE" id="PS51201"/>
    </source>
</evidence>
<gene>
    <name evidence="11" type="primary">ybaL</name>
    <name evidence="11" type="ORF">SIN8267_02548</name>
</gene>
<dbReference type="InterPro" id="IPR036291">
    <property type="entry name" value="NAD(P)-bd_dom_sf"/>
</dbReference>
<dbReference type="EMBL" id="CAKLPX010000003">
    <property type="protein sequence ID" value="CAH0992428.1"/>
    <property type="molecule type" value="Genomic_DNA"/>
</dbReference>
<dbReference type="SUPFAM" id="SSF51735">
    <property type="entry name" value="NAD(P)-binding Rossmann-fold domains"/>
    <property type="match status" value="1"/>
</dbReference>
<comment type="caution">
    <text evidence="11">The sequence shown here is derived from an EMBL/GenBank/DDBJ whole genome shotgun (WGS) entry which is preliminary data.</text>
</comment>
<evidence type="ECO:0000256" key="3">
    <source>
        <dbReference type="ARBA" id="ARBA00022448"/>
    </source>
</evidence>
<dbReference type="RefSeq" id="WP_237445115.1">
    <property type="nucleotide sequence ID" value="NZ_CAKLPX010000003.1"/>
</dbReference>
<dbReference type="Gene3D" id="3.40.50.720">
    <property type="entry name" value="NAD(P)-binding Rossmann-like Domain"/>
    <property type="match status" value="1"/>
</dbReference>
<comment type="similarity">
    <text evidence="2">Belongs to the monovalent cation:proton antiporter 2 (CPA2) transporter (TC 2.A.37) family.</text>
</comment>
<feature type="transmembrane region" description="Helical" evidence="9">
    <location>
        <begin position="45"/>
        <end position="65"/>
    </location>
</feature>
<evidence type="ECO:0000256" key="8">
    <source>
        <dbReference type="ARBA" id="ARBA00023136"/>
    </source>
</evidence>
<name>A0ABN8EJ15_9GAMM</name>
<feature type="transmembrane region" description="Helical" evidence="9">
    <location>
        <begin position="112"/>
        <end position="131"/>
    </location>
</feature>
<feature type="transmembrane region" description="Helical" evidence="9">
    <location>
        <begin position="169"/>
        <end position="188"/>
    </location>
</feature>
<evidence type="ECO:0000256" key="7">
    <source>
        <dbReference type="ARBA" id="ARBA00023065"/>
    </source>
</evidence>
<dbReference type="InterPro" id="IPR003148">
    <property type="entry name" value="RCK_N"/>
</dbReference>
<dbReference type="PROSITE" id="PS51201">
    <property type="entry name" value="RCK_N"/>
    <property type="match status" value="1"/>
</dbReference>
<dbReference type="PANTHER" id="PTHR42751">
    <property type="entry name" value="SODIUM/HYDROGEN EXCHANGER FAMILY/TRKA DOMAIN PROTEIN"/>
    <property type="match status" value="1"/>
</dbReference>
<sequence length="532" mass="57824">MDILSFAIILGLALGSGLVFKRFGLPPMIGFLVSGFILGEFNLNTPWLEPLADVGILLLLFTIGLKLELRALAMPQVWAATGLHMIASVGAMMLILKGIAMTIGSHYLGQDWASLATIAFALSFSSTVFVVKVLEDRGESNSLHGKIAIGILIMQDLIAVAYLTINSGVLPNIWALTIPLIVIARPLILKIMAYSGHDELLVLLGFAYAIGAAALFKFAGLKPDLGALFMGVVLAGDIKTRELAKTLPKFKELFLVGFFMTIGSAGLPDADAWILALIITAFVFFKPLGYMLLLTRMRLRARSALLSSLALTNYSEFGLIVAVLGASSGIIDSQWPAIIALTIVLSFTIAAQLNKVAHKIYDKHGEKLRHLETSKRINEQKPVDTDNAQILVVGMGRVGTGAYDYLREHYGDVVLGLDESAKRARVHTDAGRQVYQGDGTDRDFLVRLDRQKVKLIMLAMTNHAENIRAAETIRMLGYHGIIAATAHFTDEQNELTEMGITAFNLYAEAGTGFAEHVHAELGELPFKPTPSY</sequence>
<feature type="transmembrane region" description="Helical" evidence="9">
    <location>
        <begin position="200"/>
        <end position="219"/>
    </location>
</feature>
<keyword evidence="4" id="KW-0050">Antiport</keyword>
<accession>A0ABN8EJ15</accession>
<evidence type="ECO:0000256" key="5">
    <source>
        <dbReference type="ARBA" id="ARBA00022692"/>
    </source>
</evidence>
<comment type="subcellular location">
    <subcellularLocation>
        <location evidence="1">Membrane</location>
        <topology evidence="1">Multi-pass membrane protein</topology>
    </subcellularLocation>
</comment>
<keyword evidence="12" id="KW-1185">Reference proteome</keyword>